<keyword evidence="9" id="KW-0170">Cobalt</keyword>
<keyword evidence="4 11" id="KW-0520">NAD</keyword>
<dbReference type="InterPro" id="IPR015955">
    <property type="entry name" value="Lactate_DH/Glyco_Ohase_4_C"/>
</dbReference>
<dbReference type="EMBL" id="FZNR01000006">
    <property type="protein sequence ID" value="SNR83644.1"/>
    <property type="molecule type" value="Genomic_DNA"/>
</dbReference>
<proteinExistence type="inferred from homology"/>
<comment type="cofactor">
    <cofactor evidence="11">
        <name>NAD(+)</name>
        <dbReference type="ChEBI" id="CHEBI:57540"/>
    </cofactor>
    <text evidence="11">Binds 1 NAD(+) per subunit.</text>
</comment>
<protein>
    <submittedName>
        <fullName evidence="13">6-phospho-beta-glucosidase</fullName>
    </submittedName>
</protein>
<dbReference type="InterPro" id="IPR001088">
    <property type="entry name" value="Glyco_hydro_4"/>
</dbReference>
<evidence type="ECO:0000256" key="8">
    <source>
        <dbReference type="PIRSR" id="PIRSR601088-2"/>
    </source>
</evidence>
<keyword evidence="14" id="KW-1185">Reference proteome</keyword>
<gene>
    <name evidence="13" type="ORF">SAMN06264365_10690</name>
</gene>
<keyword evidence="9" id="KW-0408">Iron</keyword>
<dbReference type="PRINTS" id="PR00732">
    <property type="entry name" value="GLHYDRLASE4"/>
</dbReference>
<dbReference type="Pfam" id="PF02056">
    <property type="entry name" value="Glyco_hydro_4"/>
    <property type="match status" value="1"/>
</dbReference>
<dbReference type="Gene3D" id="3.90.110.10">
    <property type="entry name" value="Lactate dehydrogenase/glycoside hydrolase, family 4, C-terminal"/>
    <property type="match status" value="1"/>
</dbReference>
<feature type="binding site" evidence="9">
    <location>
        <position position="165"/>
    </location>
    <ligand>
        <name>Mn(2+)</name>
        <dbReference type="ChEBI" id="CHEBI:29035"/>
    </ligand>
</feature>
<evidence type="ECO:0000256" key="5">
    <source>
        <dbReference type="ARBA" id="ARBA00023211"/>
    </source>
</evidence>
<feature type="binding site" evidence="8">
    <location>
        <position position="144"/>
    </location>
    <ligand>
        <name>substrate</name>
    </ligand>
</feature>
<evidence type="ECO:0000256" key="10">
    <source>
        <dbReference type="PIRSR" id="PIRSR601088-4"/>
    </source>
</evidence>
<dbReference type="InterPro" id="IPR022616">
    <property type="entry name" value="Glyco_hydro_4_C"/>
</dbReference>
<feature type="site" description="Increases basicity of active site Tyr" evidence="10">
    <location>
        <position position="106"/>
    </location>
</feature>
<dbReference type="Proteomes" id="UP000198415">
    <property type="component" value="Unassembled WGS sequence"/>
</dbReference>
<dbReference type="InterPro" id="IPR019802">
    <property type="entry name" value="GlycHydrolase_4_CS"/>
</dbReference>
<sequence length="444" mass="47328">MRLTILGGGGFRVPLVYKALLADHRNTGITEVALHDVDPVRLTGIGRVLAALARDVPDAPAVVTTTDLDAALTGAAFVFCAIRAGGLRGRVVDERVALAAGVLGQETVGAGGIAYGLRSVPESLRIAERVARLAPDAWLINFTNPAGLVTEAMSGRLGDRVIGICDSPAGLVDRVLRTLRLSPSAVRRIDYAGLNHLGWLYGVHDAEGRDLLPGLLADAERLQTIEEGRLFGNLPELGAIPNEYLHYYYDPAGTLAAVRDAPQTRGAFLREQQERCYHEMAAGDPLEAWLAAWREREATYMAENRELAGAGEREHDESRPAGYEGVALAVMRALARDEPATLILNVRNRGTLEILDDDAVVEVPCTVGAKGAVPLPVAPLPGHAVGLVRAVKATDRLILEAVATGSRAAAVRAMTTHPLVGDPALAERLVDAYRAELPELAYLS</sequence>
<evidence type="ECO:0000256" key="9">
    <source>
        <dbReference type="PIRSR" id="PIRSR601088-3"/>
    </source>
</evidence>
<feature type="binding site" evidence="9">
    <location>
        <position position="196"/>
    </location>
    <ligand>
        <name>Mn(2+)</name>
        <dbReference type="ChEBI" id="CHEBI:29035"/>
    </ligand>
</feature>
<accession>A0A238ZLR2</accession>
<dbReference type="GO" id="GO:0046872">
    <property type="term" value="F:metal ion binding"/>
    <property type="evidence" value="ECO:0007669"/>
    <property type="project" value="UniProtKB-KW"/>
</dbReference>
<keyword evidence="2 9" id="KW-0479">Metal-binding</keyword>
<dbReference type="PROSITE" id="PS01324">
    <property type="entry name" value="GLYCOSYL_HYDROL_F4"/>
    <property type="match status" value="1"/>
</dbReference>
<name>A0A238ZLR2_9ACTN</name>
<dbReference type="Gene3D" id="3.40.50.720">
    <property type="entry name" value="NAD(P)-binding Rossmann-like Domain"/>
    <property type="match status" value="1"/>
</dbReference>
<dbReference type="OrthoDB" id="9767022at2"/>
<keyword evidence="5 9" id="KW-0464">Manganese</keyword>
<evidence type="ECO:0000259" key="12">
    <source>
        <dbReference type="Pfam" id="PF11975"/>
    </source>
</evidence>
<comment type="similarity">
    <text evidence="1 11">Belongs to the glycosyl hydrolase 4 family.</text>
</comment>
<dbReference type="PANTHER" id="PTHR32092:SF5">
    <property type="entry name" value="6-PHOSPHO-BETA-GLUCOSIDASE"/>
    <property type="match status" value="1"/>
</dbReference>
<dbReference type="GO" id="GO:0016616">
    <property type="term" value="F:oxidoreductase activity, acting on the CH-OH group of donors, NAD or NADP as acceptor"/>
    <property type="evidence" value="ECO:0007669"/>
    <property type="project" value="InterPro"/>
</dbReference>
<keyword evidence="3 11" id="KW-0378">Hydrolase</keyword>
<feature type="domain" description="Glycosyl hydrolase family 4 C-terminal" evidence="12">
    <location>
        <begin position="191"/>
        <end position="420"/>
    </location>
</feature>
<dbReference type="AlphaFoldDB" id="A0A238ZLR2"/>
<evidence type="ECO:0000256" key="6">
    <source>
        <dbReference type="ARBA" id="ARBA00023295"/>
    </source>
</evidence>
<evidence type="ECO:0000256" key="2">
    <source>
        <dbReference type="ARBA" id="ARBA00022723"/>
    </source>
</evidence>
<evidence type="ECO:0000256" key="11">
    <source>
        <dbReference type="RuleBase" id="RU361152"/>
    </source>
</evidence>
<evidence type="ECO:0000313" key="14">
    <source>
        <dbReference type="Proteomes" id="UP000198415"/>
    </source>
</evidence>
<dbReference type="GO" id="GO:0005975">
    <property type="term" value="P:carbohydrate metabolic process"/>
    <property type="evidence" value="ECO:0007669"/>
    <property type="project" value="InterPro"/>
</dbReference>
<evidence type="ECO:0000256" key="4">
    <source>
        <dbReference type="ARBA" id="ARBA00023027"/>
    </source>
</evidence>
<dbReference type="PANTHER" id="PTHR32092">
    <property type="entry name" value="6-PHOSPHO-BETA-GLUCOSIDASE-RELATED"/>
    <property type="match status" value="1"/>
</dbReference>
<evidence type="ECO:0000256" key="1">
    <source>
        <dbReference type="ARBA" id="ARBA00010141"/>
    </source>
</evidence>
<feature type="active site" description="Proton donor" evidence="7">
    <location>
        <position position="166"/>
    </location>
</feature>
<dbReference type="SUPFAM" id="SSF56327">
    <property type="entry name" value="LDH C-terminal domain-like"/>
    <property type="match status" value="1"/>
</dbReference>
<evidence type="ECO:0000313" key="13">
    <source>
        <dbReference type="EMBL" id="SNR83644.1"/>
    </source>
</evidence>
<dbReference type="GO" id="GO:0004553">
    <property type="term" value="F:hydrolase activity, hydrolyzing O-glycosyl compounds"/>
    <property type="evidence" value="ECO:0007669"/>
    <property type="project" value="InterPro"/>
</dbReference>
<feature type="binding site" evidence="8">
    <location>
        <position position="275"/>
    </location>
    <ligand>
        <name>substrate</name>
    </ligand>
</feature>
<feature type="binding site" evidence="8">
    <location>
        <position position="90"/>
    </location>
    <ligand>
        <name>substrate</name>
    </ligand>
</feature>
<reference evidence="13 14" key="1">
    <citation type="submission" date="2017-06" db="EMBL/GenBank/DDBJ databases">
        <authorList>
            <person name="Kim H.J."/>
            <person name="Triplett B.A."/>
        </authorList>
    </citation>
    <scope>NUCLEOTIDE SEQUENCE [LARGE SCALE GENOMIC DNA]</scope>
    <source>
        <strain evidence="13 14">DSM 43151</strain>
    </source>
</reference>
<feature type="active site" description="Proton acceptor" evidence="7">
    <location>
        <position position="244"/>
    </location>
</feature>
<keyword evidence="6 11" id="KW-0326">Glycosidase</keyword>
<evidence type="ECO:0000256" key="3">
    <source>
        <dbReference type="ARBA" id="ARBA00022801"/>
    </source>
</evidence>
<evidence type="ECO:0000256" key="7">
    <source>
        <dbReference type="PIRSR" id="PIRSR601088-1"/>
    </source>
</evidence>
<dbReference type="Pfam" id="PF11975">
    <property type="entry name" value="Glyco_hydro_4C"/>
    <property type="match status" value="1"/>
</dbReference>
<organism evidence="13 14">
    <name type="scientific">Actinoplanes regularis</name>
    <dbReference type="NCBI Taxonomy" id="52697"/>
    <lineage>
        <taxon>Bacteria</taxon>
        <taxon>Bacillati</taxon>
        <taxon>Actinomycetota</taxon>
        <taxon>Actinomycetes</taxon>
        <taxon>Micromonosporales</taxon>
        <taxon>Micromonosporaceae</taxon>
        <taxon>Actinoplanes</taxon>
    </lineage>
</organism>
<dbReference type="SUPFAM" id="SSF51735">
    <property type="entry name" value="NAD(P)-binding Rossmann-fold domains"/>
    <property type="match status" value="1"/>
</dbReference>
<dbReference type="InterPro" id="IPR036291">
    <property type="entry name" value="NAD(P)-bd_dom_sf"/>
</dbReference>
<dbReference type="RefSeq" id="WP_089294305.1">
    <property type="nucleotide sequence ID" value="NZ_BOMU01000054.1"/>
</dbReference>
<keyword evidence="9" id="KW-0533">Nickel</keyword>